<proteinExistence type="predicted"/>
<dbReference type="AlphaFoldDB" id="A0A5C6UZR5"/>
<gene>
    <name evidence="1" type="ORF">FRX97_06830</name>
</gene>
<dbReference type="Gene3D" id="3.40.50.2000">
    <property type="entry name" value="Glycogen Phosphorylase B"/>
    <property type="match status" value="1"/>
</dbReference>
<organism evidence="1 2">
    <name type="scientific">Luteibaculum oceani</name>
    <dbReference type="NCBI Taxonomy" id="1294296"/>
    <lineage>
        <taxon>Bacteria</taxon>
        <taxon>Pseudomonadati</taxon>
        <taxon>Bacteroidota</taxon>
        <taxon>Flavobacteriia</taxon>
        <taxon>Flavobacteriales</taxon>
        <taxon>Luteibaculaceae</taxon>
        <taxon>Luteibaculum</taxon>
    </lineage>
</organism>
<dbReference type="Proteomes" id="UP000321168">
    <property type="component" value="Unassembled WGS sequence"/>
</dbReference>
<sequence length="340" mass="39199">MEKRLMYGVLNWGLGHATRSVPVIDFFLSMGWKVEIASDGKALSYLNDAYPQLTFHTLNSYRIKYLKKPFLTAGVALSGIRIKKVIKWENWWLKEHCLNQKYDLIISDARLGFYHSAIPSVLINHQINPAPFGWSRWLKKLRIHYFDKFTELWIPDFENQFLSGKLSAISPALSSKTRFIGLLSQYQSRNAKIDTIEIVAVASGPEIEARRFTQRVFKLLSNSKYERWIILCPYSVEEINDNRLLIGERINQVCDYVLAAERIISYSGYTTLMDAALLQKPLLCFPTPGQPEQEYLAKKHGFHKGFPKGIEEEQFMELAAFGSARFQDQITSFLKANRLA</sequence>
<evidence type="ECO:0000313" key="1">
    <source>
        <dbReference type="EMBL" id="TXC78923.1"/>
    </source>
</evidence>
<dbReference type="SUPFAM" id="SSF53756">
    <property type="entry name" value="UDP-Glycosyltransferase/glycogen phosphorylase"/>
    <property type="match status" value="1"/>
</dbReference>
<dbReference type="RefSeq" id="WP_147014447.1">
    <property type="nucleotide sequence ID" value="NZ_VORB01000005.1"/>
</dbReference>
<dbReference type="OrthoDB" id="9803241at2"/>
<keyword evidence="2" id="KW-1185">Reference proteome</keyword>
<evidence type="ECO:0008006" key="3">
    <source>
        <dbReference type="Google" id="ProtNLM"/>
    </source>
</evidence>
<name>A0A5C6UZR5_9FLAO</name>
<comment type="caution">
    <text evidence="1">The sequence shown here is derived from an EMBL/GenBank/DDBJ whole genome shotgun (WGS) entry which is preliminary data.</text>
</comment>
<evidence type="ECO:0000313" key="2">
    <source>
        <dbReference type="Proteomes" id="UP000321168"/>
    </source>
</evidence>
<dbReference type="EMBL" id="VORB01000005">
    <property type="protein sequence ID" value="TXC78923.1"/>
    <property type="molecule type" value="Genomic_DNA"/>
</dbReference>
<protein>
    <recommendedName>
        <fullName evidence="3">Glycosyl transferase family 28 C-terminal domain-containing protein</fullName>
    </recommendedName>
</protein>
<reference evidence="1 2" key="1">
    <citation type="submission" date="2019-08" db="EMBL/GenBank/DDBJ databases">
        <title>Genome of Luteibaculum oceani JCM 18817.</title>
        <authorList>
            <person name="Bowman J.P."/>
        </authorList>
    </citation>
    <scope>NUCLEOTIDE SEQUENCE [LARGE SCALE GENOMIC DNA]</scope>
    <source>
        <strain evidence="1 2">JCM 18817</strain>
    </source>
</reference>
<accession>A0A5C6UZR5</accession>